<dbReference type="RefSeq" id="WP_390197931.1">
    <property type="nucleotide sequence ID" value="NZ_JBHMEP010000019.1"/>
</dbReference>
<name>A0ABV5HU15_9VIBR</name>
<reference evidence="2 3" key="1">
    <citation type="submission" date="2024-09" db="EMBL/GenBank/DDBJ databases">
        <authorList>
            <person name="Sun Q."/>
            <person name="Mori K."/>
        </authorList>
    </citation>
    <scope>NUCLEOTIDE SEQUENCE [LARGE SCALE GENOMIC DNA]</scope>
    <source>
        <strain evidence="2 3">CECT 8064</strain>
    </source>
</reference>
<keyword evidence="2" id="KW-0540">Nuclease</keyword>
<organism evidence="2 3">
    <name type="scientific">Vibrio olivae</name>
    <dbReference type="NCBI Taxonomy" id="1243002"/>
    <lineage>
        <taxon>Bacteria</taxon>
        <taxon>Pseudomonadati</taxon>
        <taxon>Pseudomonadota</taxon>
        <taxon>Gammaproteobacteria</taxon>
        <taxon>Vibrionales</taxon>
        <taxon>Vibrionaceae</taxon>
        <taxon>Vibrio</taxon>
    </lineage>
</organism>
<keyword evidence="3" id="KW-1185">Reference proteome</keyword>
<dbReference type="CDD" id="cd00085">
    <property type="entry name" value="HNHc"/>
    <property type="match status" value="1"/>
</dbReference>
<dbReference type="InterPro" id="IPR025938">
    <property type="entry name" value="RRXRR_dom"/>
</dbReference>
<sequence>MVYIQDMDGKPMMPTTRHGKVRRLLKDSKAVVVNTCPFTIKLMYKTSGYKQEIVLGVDAGTKHVGLSATTKSKELYSSEVILRSDIVELLSTRRESRRTRRNRLRYRKPRFNNRIKSKRTGWVAPSVRHRIDAHIRVIDNICSILPVSRVIVEVAQFDTQKIKNPDISGDEYQEGDQLGFWNVREYILARDGHKCQHCKGKSKDPILNVHHIESRKTGGDSPSNLITLCETCHKEYHKGNIDLKVKRGKSLRDAAVMGIMKWKLYDELKSRCDNVSMTFGYITKYNRIKYGIEKSHTSDAFVISRNFNAKRIERQYLKRLIRRHNRQIHKMKILKGGKKKNNQAPFEIFRFRLFDKVLYNNEILFVYGRRKSGNFNIRDFNGENPKDVSHKKLKLIRGKRHLIILK</sequence>
<evidence type="ECO:0000259" key="1">
    <source>
        <dbReference type="SMART" id="SM00507"/>
    </source>
</evidence>
<dbReference type="Pfam" id="PF14239">
    <property type="entry name" value="RRXRR"/>
    <property type="match status" value="1"/>
</dbReference>
<keyword evidence="2" id="KW-0378">Hydrolase</keyword>
<gene>
    <name evidence="2" type="primary">iscB</name>
    <name evidence="2" type="ORF">ACFFUV_22600</name>
</gene>
<dbReference type="Gene3D" id="1.10.30.50">
    <property type="match status" value="1"/>
</dbReference>
<feature type="domain" description="HNH nuclease" evidence="1">
    <location>
        <begin position="182"/>
        <end position="234"/>
    </location>
</feature>
<dbReference type="EMBL" id="JBHMEP010000019">
    <property type="protein sequence ID" value="MFB9137743.1"/>
    <property type="molecule type" value="Genomic_DNA"/>
</dbReference>
<dbReference type="InterPro" id="IPR003615">
    <property type="entry name" value="HNH_nuc"/>
</dbReference>
<dbReference type="GO" id="GO:0004519">
    <property type="term" value="F:endonuclease activity"/>
    <property type="evidence" value="ECO:0007669"/>
    <property type="project" value="UniProtKB-KW"/>
</dbReference>
<protein>
    <submittedName>
        <fullName evidence="2">RNA-guided endonuclease IscB</fullName>
    </submittedName>
</protein>
<keyword evidence="2" id="KW-0255">Endonuclease</keyword>
<evidence type="ECO:0000313" key="3">
    <source>
        <dbReference type="Proteomes" id="UP001589645"/>
    </source>
</evidence>
<dbReference type="InterPro" id="IPR002711">
    <property type="entry name" value="HNH"/>
</dbReference>
<dbReference type="InterPro" id="IPR047693">
    <property type="entry name" value="RNA-guided_IscB-like"/>
</dbReference>
<evidence type="ECO:0000313" key="2">
    <source>
        <dbReference type="EMBL" id="MFB9137743.1"/>
    </source>
</evidence>
<dbReference type="Proteomes" id="UP001589645">
    <property type="component" value="Unassembled WGS sequence"/>
</dbReference>
<accession>A0ABV5HU15</accession>
<dbReference type="SMART" id="SM00507">
    <property type="entry name" value="HNHc"/>
    <property type="match status" value="1"/>
</dbReference>
<comment type="caution">
    <text evidence="2">The sequence shown here is derived from an EMBL/GenBank/DDBJ whole genome shotgun (WGS) entry which is preliminary data.</text>
</comment>
<proteinExistence type="predicted"/>
<dbReference type="NCBIfam" id="NF040563">
    <property type="entry name" value="guided_IscB"/>
    <property type="match status" value="1"/>
</dbReference>
<dbReference type="Pfam" id="PF01844">
    <property type="entry name" value="HNH"/>
    <property type="match status" value="1"/>
</dbReference>